<evidence type="ECO:0000313" key="3">
    <source>
        <dbReference type="Proteomes" id="UP000198935"/>
    </source>
</evidence>
<dbReference type="GO" id="GO:0003677">
    <property type="term" value="F:DNA binding"/>
    <property type="evidence" value="ECO:0007669"/>
    <property type="project" value="InterPro"/>
</dbReference>
<accession>A0A1H3U429</accession>
<organism evidence="2 3">
    <name type="scientific">Evansella caseinilytica</name>
    <dbReference type="NCBI Taxonomy" id="1503961"/>
    <lineage>
        <taxon>Bacteria</taxon>
        <taxon>Bacillati</taxon>
        <taxon>Bacillota</taxon>
        <taxon>Bacilli</taxon>
        <taxon>Bacillales</taxon>
        <taxon>Bacillaceae</taxon>
        <taxon>Evansella</taxon>
    </lineage>
</organism>
<evidence type="ECO:0000259" key="1">
    <source>
        <dbReference type="Pfam" id="PF13443"/>
    </source>
</evidence>
<proteinExistence type="predicted"/>
<dbReference type="InterPro" id="IPR001387">
    <property type="entry name" value="Cro/C1-type_HTH"/>
</dbReference>
<dbReference type="SUPFAM" id="SSF47413">
    <property type="entry name" value="lambda repressor-like DNA-binding domains"/>
    <property type="match status" value="1"/>
</dbReference>
<reference evidence="3" key="1">
    <citation type="submission" date="2016-10" db="EMBL/GenBank/DDBJ databases">
        <authorList>
            <person name="Varghese N."/>
            <person name="Submissions S."/>
        </authorList>
    </citation>
    <scope>NUCLEOTIDE SEQUENCE [LARGE SCALE GENOMIC DNA]</scope>
    <source>
        <strain evidence="3">SP</strain>
    </source>
</reference>
<dbReference type="OrthoDB" id="9804186at2"/>
<gene>
    <name evidence="2" type="ORF">SAMN05421736_11849</name>
</gene>
<keyword evidence="3" id="KW-1185">Reference proteome</keyword>
<evidence type="ECO:0000313" key="2">
    <source>
        <dbReference type="EMBL" id="SDZ57226.1"/>
    </source>
</evidence>
<dbReference type="EMBL" id="FNPI01000018">
    <property type="protein sequence ID" value="SDZ57226.1"/>
    <property type="molecule type" value="Genomic_DNA"/>
</dbReference>
<dbReference type="Gene3D" id="1.10.260.40">
    <property type="entry name" value="lambda repressor-like DNA-binding domains"/>
    <property type="match status" value="1"/>
</dbReference>
<dbReference type="Pfam" id="PF13443">
    <property type="entry name" value="HTH_26"/>
    <property type="match status" value="1"/>
</dbReference>
<dbReference type="AlphaFoldDB" id="A0A1H3U429"/>
<feature type="domain" description="HTH cro/C1-type" evidence="1">
    <location>
        <begin position="5"/>
        <end position="69"/>
    </location>
</feature>
<dbReference type="Proteomes" id="UP000198935">
    <property type="component" value="Unassembled WGS sequence"/>
</dbReference>
<protein>
    <submittedName>
        <fullName evidence="2">Putative transcriptional regulator</fullName>
    </submittedName>
</protein>
<sequence>MLKNHLRVVMAHQRINNLTELMELTGLSRNALNKLWHDTDVDTVKLGTLMKICDALEIPLSQLVEYEPEKKQQDAR</sequence>
<name>A0A1H3U429_9BACI</name>
<dbReference type="InterPro" id="IPR010982">
    <property type="entry name" value="Lambda_DNA-bd_dom_sf"/>
</dbReference>
<dbReference type="STRING" id="1503961.SAMN05421736_11849"/>